<keyword evidence="3" id="KW-1003">Cell membrane</keyword>
<feature type="transmembrane region" description="Helical" evidence="8">
    <location>
        <begin position="151"/>
        <end position="175"/>
    </location>
</feature>
<evidence type="ECO:0000256" key="4">
    <source>
        <dbReference type="ARBA" id="ARBA00022692"/>
    </source>
</evidence>
<dbReference type="InterPro" id="IPR018456">
    <property type="entry name" value="PTR2_symporter_CS"/>
</dbReference>
<keyword evidence="2" id="KW-0813">Transport</keyword>
<keyword evidence="5" id="KW-0653">Protein transport</keyword>
<gene>
    <name evidence="10" type="ORF">QQ008_28145</name>
</gene>
<feature type="transmembrane region" description="Helical" evidence="8">
    <location>
        <begin position="441"/>
        <end position="464"/>
    </location>
</feature>
<feature type="transmembrane region" description="Helical" evidence="8">
    <location>
        <begin position="269"/>
        <end position="287"/>
    </location>
</feature>
<keyword evidence="4 8" id="KW-0812">Transmembrane</keyword>
<dbReference type="Gene3D" id="1.20.1250.20">
    <property type="entry name" value="MFS general substrate transporter like domains"/>
    <property type="match status" value="1"/>
</dbReference>
<dbReference type="InterPro" id="IPR050171">
    <property type="entry name" value="MFS_Transporters"/>
</dbReference>
<dbReference type="InterPro" id="IPR020846">
    <property type="entry name" value="MFS_dom"/>
</dbReference>
<feature type="transmembrane region" description="Helical" evidence="8">
    <location>
        <begin position="296"/>
        <end position="314"/>
    </location>
</feature>
<evidence type="ECO:0000256" key="7">
    <source>
        <dbReference type="ARBA" id="ARBA00023136"/>
    </source>
</evidence>
<dbReference type="PROSITE" id="PS50850">
    <property type="entry name" value="MFS"/>
    <property type="match status" value="1"/>
</dbReference>
<evidence type="ECO:0000259" key="9">
    <source>
        <dbReference type="PROSITE" id="PS50850"/>
    </source>
</evidence>
<organism evidence="10 11">
    <name type="scientific">Splendidivirga corallicola</name>
    <dbReference type="NCBI Taxonomy" id="3051826"/>
    <lineage>
        <taxon>Bacteria</taxon>
        <taxon>Pseudomonadati</taxon>
        <taxon>Bacteroidota</taxon>
        <taxon>Cytophagia</taxon>
        <taxon>Cytophagales</taxon>
        <taxon>Splendidivirgaceae</taxon>
        <taxon>Splendidivirga</taxon>
    </lineage>
</organism>
<evidence type="ECO:0000313" key="10">
    <source>
        <dbReference type="EMBL" id="MDN5205288.1"/>
    </source>
</evidence>
<name>A0ABT8KY62_9BACT</name>
<keyword evidence="5" id="KW-0571">Peptide transport</keyword>
<dbReference type="Proteomes" id="UP001172082">
    <property type="component" value="Unassembled WGS sequence"/>
</dbReference>
<feature type="transmembrane region" description="Helical" evidence="8">
    <location>
        <begin position="63"/>
        <end position="83"/>
    </location>
</feature>
<feature type="transmembrane region" description="Helical" evidence="8">
    <location>
        <begin position="401"/>
        <end position="420"/>
    </location>
</feature>
<sequence length="514" mass="56994">MSEIDQTSSPSQAQMFGHPKGLFYLFFAELWERFSFYGMRALLTLYMVDEIFKSFETRDTIATTIYAAYGAFVYATPVVGGILADRLLGYRRAIILGGILMALGHFVLAFENKILFFGALSLIIAGNGLFKPNISSFVGALYKQGDRRRDVGFTIFYMGINLGAAVAPLFCGWLGKEFGWHYGFGAAGIGMVLGLLVFWNGLKSNTFGAEGLPPEPEKLNNRKFGIKLKHLVPILTFLCVPVIALMMYYGPLTIPGIGIVDYKGEAVSYLFYVILAVILYVVIKTLAEVSKVERERLIVVVLLTFFITLFWAFYELSGSTLTLFAQRNVNLFIINASQTNFLTAGFIVVLALPFSALWNYLTRIKRNPYTPYKFAIGLTILALGYVIYASSAGFADEQGRVPFAFMFFGYMLFSTGELFMSPVGLSKVTELSPKKIVSFMMGVWFLAVSFAFRLIGFIGNKLAIEGSADAELDTVQSLSVYTNGFQQIAMVTVGGAILAFIMAPIMKKWMHGIH</sequence>
<dbReference type="NCBIfam" id="TIGR00924">
    <property type="entry name" value="yjdL_sub1_fam"/>
    <property type="match status" value="1"/>
</dbReference>
<comment type="subcellular location">
    <subcellularLocation>
        <location evidence="1">Cell membrane</location>
        <topology evidence="1">Multi-pass membrane protein</topology>
    </subcellularLocation>
</comment>
<feature type="transmembrane region" description="Helical" evidence="8">
    <location>
        <begin position="374"/>
        <end position="395"/>
    </location>
</feature>
<protein>
    <submittedName>
        <fullName evidence="10">Oligopeptide:H+ symporter</fullName>
    </submittedName>
</protein>
<keyword evidence="7 8" id="KW-0472">Membrane</keyword>
<keyword evidence="6 8" id="KW-1133">Transmembrane helix</keyword>
<feature type="transmembrane region" description="Helical" evidence="8">
    <location>
        <begin position="341"/>
        <end position="362"/>
    </location>
</feature>
<feature type="transmembrane region" description="Helical" evidence="8">
    <location>
        <begin position="114"/>
        <end position="130"/>
    </location>
</feature>
<dbReference type="CDD" id="cd17346">
    <property type="entry name" value="MFS_DtpA_like"/>
    <property type="match status" value="1"/>
</dbReference>
<feature type="transmembrane region" description="Helical" evidence="8">
    <location>
        <begin position="90"/>
        <end position="108"/>
    </location>
</feature>
<feature type="domain" description="Major facilitator superfamily (MFS) profile" evidence="9">
    <location>
        <begin position="21"/>
        <end position="507"/>
    </location>
</feature>
<evidence type="ECO:0000256" key="1">
    <source>
        <dbReference type="ARBA" id="ARBA00004651"/>
    </source>
</evidence>
<evidence type="ECO:0000256" key="5">
    <source>
        <dbReference type="ARBA" id="ARBA00022856"/>
    </source>
</evidence>
<dbReference type="InterPro" id="IPR000109">
    <property type="entry name" value="POT_fam"/>
</dbReference>
<dbReference type="InterPro" id="IPR036259">
    <property type="entry name" value="MFS_trans_sf"/>
</dbReference>
<dbReference type="PROSITE" id="PS01022">
    <property type="entry name" value="PTR2_1"/>
    <property type="match status" value="1"/>
</dbReference>
<feature type="transmembrane region" description="Helical" evidence="8">
    <location>
        <begin position="181"/>
        <end position="199"/>
    </location>
</feature>
<evidence type="ECO:0000313" key="11">
    <source>
        <dbReference type="Proteomes" id="UP001172082"/>
    </source>
</evidence>
<dbReference type="PANTHER" id="PTHR23517:SF15">
    <property type="entry name" value="PROTON-DEPENDENT OLIGOPEPTIDE FAMILY TRANSPORT PROTEIN"/>
    <property type="match status" value="1"/>
</dbReference>
<proteinExistence type="predicted"/>
<accession>A0ABT8KY62</accession>
<evidence type="ECO:0000256" key="2">
    <source>
        <dbReference type="ARBA" id="ARBA00022448"/>
    </source>
</evidence>
<evidence type="ECO:0000256" key="3">
    <source>
        <dbReference type="ARBA" id="ARBA00022475"/>
    </source>
</evidence>
<feature type="transmembrane region" description="Helical" evidence="8">
    <location>
        <begin position="231"/>
        <end position="249"/>
    </location>
</feature>
<feature type="transmembrane region" description="Helical" evidence="8">
    <location>
        <begin position="484"/>
        <end position="505"/>
    </location>
</feature>
<reference evidence="10" key="1">
    <citation type="submission" date="2023-06" db="EMBL/GenBank/DDBJ databases">
        <title>Genomic of Parafulvivirga corallium.</title>
        <authorList>
            <person name="Wang G."/>
        </authorList>
    </citation>
    <scope>NUCLEOTIDE SEQUENCE</scope>
    <source>
        <strain evidence="10">BMA10</strain>
    </source>
</reference>
<dbReference type="InterPro" id="IPR005279">
    <property type="entry name" value="Dipep/tripep_permease"/>
</dbReference>
<dbReference type="RefSeq" id="WP_346755310.1">
    <property type="nucleotide sequence ID" value="NZ_JAUJEA010000016.1"/>
</dbReference>
<keyword evidence="11" id="KW-1185">Reference proteome</keyword>
<evidence type="ECO:0000256" key="6">
    <source>
        <dbReference type="ARBA" id="ARBA00022989"/>
    </source>
</evidence>
<dbReference type="PANTHER" id="PTHR23517">
    <property type="entry name" value="RESISTANCE PROTEIN MDTM, PUTATIVE-RELATED-RELATED"/>
    <property type="match status" value="1"/>
</dbReference>
<comment type="caution">
    <text evidence="10">The sequence shown here is derived from an EMBL/GenBank/DDBJ whole genome shotgun (WGS) entry which is preliminary data.</text>
</comment>
<dbReference type="EMBL" id="JAUJEA010000016">
    <property type="protein sequence ID" value="MDN5205288.1"/>
    <property type="molecule type" value="Genomic_DNA"/>
</dbReference>
<dbReference type="SUPFAM" id="SSF103473">
    <property type="entry name" value="MFS general substrate transporter"/>
    <property type="match status" value="1"/>
</dbReference>
<dbReference type="Pfam" id="PF00854">
    <property type="entry name" value="PTR2"/>
    <property type="match status" value="1"/>
</dbReference>
<evidence type="ECO:0000256" key="8">
    <source>
        <dbReference type="SAM" id="Phobius"/>
    </source>
</evidence>